<evidence type="ECO:0000259" key="11">
    <source>
        <dbReference type="Pfam" id="PF01494"/>
    </source>
</evidence>
<dbReference type="PANTHER" id="PTHR46028:SF2">
    <property type="entry name" value="KYNURENINE 3-MONOOXYGENASE"/>
    <property type="match status" value="1"/>
</dbReference>
<dbReference type="AlphaFoldDB" id="A0AAW0GV43"/>
<dbReference type="GO" id="GO:0034354">
    <property type="term" value="P:'de novo' NAD+ biosynthetic process from L-tryptophan"/>
    <property type="evidence" value="ECO:0007669"/>
    <property type="project" value="UniProtKB-UniRule"/>
</dbReference>
<feature type="domain" description="FAD-binding" evidence="11">
    <location>
        <begin position="7"/>
        <end position="340"/>
    </location>
</feature>
<dbReference type="GO" id="GO:0019805">
    <property type="term" value="P:quinolinate biosynthetic process"/>
    <property type="evidence" value="ECO:0007669"/>
    <property type="project" value="UniProtKB-UniRule"/>
</dbReference>
<evidence type="ECO:0000256" key="4">
    <source>
        <dbReference type="ARBA" id="ARBA00022827"/>
    </source>
</evidence>
<keyword evidence="10" id="KW-1000">Mitochondrion outer membrane</keyword>
<dbReference type="GO" id="GO:0071949">
    <property type="term" value="F:FAD binding"/>
    <property type="evidence" value="ECO:0007669"/>
    <property type="project" value="InterPro"/>
</dbReference>
<dbReference type="InterPro" id="IPR002938">
    <property type="entry name" value="FAD-bd"/>
</dbReference>
<evidence type="ECO:0000313" key="13">
    <source>
        <dbReference type="Proteomes" id="UP001385951"/>
    </source>
</evidence>
<evidence type="ECO:0000313" key="12">
    <source>
        <dbReference type="EMBL" id="KAK7693354.1"/>
    </source>
</evidence>
<dbReference type="InterPro" id="IPR036188">
    <property type="entry name" value="FAD/NAD-bd_sf"/>
</dbReference>
<dbReference type="GO" id="GO:0005741">
    <property type="term" value="C:mitochondrial outer membrane"/>
    <property type="evidence" value="ECO:0007669"/>
    <property type="project" value="UniProtKB-SubCell"/>
</dbReference>
<dbReference type="GO" id="GO:0070189">
    <property type="term" value="P:kynurenine metabolic process"/>
    <property type="evidence" value="ECO:0007669"/>
    <property type="project" value="TreeGrafter"/>
</dbReference>
<evidence type="ECO:0000256" key="9">
    <source>
        <dbReference type="ARBA" id="ARBA00047818"/>
    </source>
</evidence>
<keyword evidence="4 10" id="KW-0274">FAD</keyword>
<dbReference type="FunFam" id="3.50.50.60:FF:000129">
    <property type="entry name" value="Kynurenine 3-monooxygenase"/>
    <property type="match status" value="1"/>
</dbReference>
<dbReference type="Pfam" id="PF01494">
    <property type="entry name" value="FAD_binding_3"/>
    <property type="match status" value="1"/>
</dbReference>
<comment type="subcellular location">
    <subcellularLocation>
        <location evidence="10">Mitochondrion outer membrane</location>
    </subcellularLocation>
</comment>
<evidence type="ECO:0000256" key="7">
    <source>
        <dbReference type="ARBA" id="ARBA00023033"/>
    </source>
</evidence>
<dbReference type="HAMAP" id="MF_01971">
    <property type="entry name" value="Kynurenine_monooxygenase"/>
    <property type="match status" value="1"/>
</dbReference>
<comment type="pathway">
    <text evidence="10">Cofactor biosynthesis; NAD(+) biosynthesis; quinolinate from L-kynurenine: step 1/3.</text>
</comment>
<proteinExistence type="inferred from homology"/>
<name>A0AAW0GV43_9APHY</name>
<dbReference type="SUPFAM" id="SSF51905">
    <property type="entry name" value="FAD/NAD(P)-binding domain"/>
    <property type="match status" value="1"/>
</dbReference>
<comment type="cofactor">
    <cofactor evidence="1 10">
        <name>FAD</name>
        <dbReference type="ChEBI" id="CHEBI:57692"/>
    </cofactor>
</comment>
<comment type="caution">
    <text evidence="12">The sequence shown here is derived from an EMBL/GenBank/DDBJ whole genome shotgun (WGS) entry which is preliminary data.</text>
</comment>
<dbReference type="Gene3D" id="3.50.50.60">
    <property type="entry name" value="FAD/NAD(P)-binding domain"/>
    <property type="match status" value="1"/>
</dbReference>
<keyword evidence="6 10" id="KW-0560">Oxidoreductase</keyword>
<dbReference type="Proteomes" id="UP001385951">
    <property type="component" value="Unassembled WGS sequence"/>
</dbReference>
<dbReference type="GO" id="GO:0043420">
    <property type="term" value="P:anthranilate metabolic process"/>
    <property type="evidence" value="ECO:0007669"/>
    <property type="project" value="UniProtKB-UniRule"/>
</dbReference>
<evidence type="ECO:0000256" key="10">
    <source>
        <dbReference type="HAMAP-Rule" id="MF_03018"/>
    </source>
</evidence>
<dbReference type="InterPro" id="IPR027545">
    <property type="entry name" value="Kynurenine_monooxygenase"/>
</dbReference>
<dbReference type="EC" id="1.14.13.9" evidence="10"/>
<keyword evidence="8 10" id="KW-0496">Mitochondrion</keyword>
<keyword evidence="7 10" id="KW-0503">Monooxygenase</keyword>
<evidence type="ECO:0000256" key="3">
    <source>
        <dbReference type="ARBA" id="ARBA00022642"/>
    </source>
</evidence>
<dbReference type="PRINTS" id="PR00420">
    <property type="entry name" value="RNGMNOXGNASE"/>
</dbReference>
<comment type="catalytic activity">
    <reaction evidence="9 10">
        <text>L-kynurenine + NADPH + O2 + H(+) = 3-hydroxy-L-kynurenine + NADP(+) + H2O</text>
        <dbReference type="Rhea" id="RHEA:20545"/>
        <dbReference type="ChEBI" id="CHEBI:15377"/>
        <dbReference type="ChEBI" id="CHEBI:15378"/>
        <dbReference type="ChEBI" id="CHEBI:15379"/>
        <dbReference type="ChEBI" id="CHEBI:57783"/>
        <dbReference type="ChEBI" id="CHEBI:57959"/>
        <dbReference type="ChEBI" id="CHEBI:58125"/>
        <dbReference type="ChEBI" id="CHEBI:58349"/>
        <dbReference type="EC" id="1.14.13.9"/>
    </reaction>
</comment>
<evidence type="ECO:0000256" key="6">
    <source>
        <dbReference type="ARBA" id="ARBA00023002"/>
    </source>
</evidence>
<reference evidence="12 13" key="1">
    <citation type="submission" date="2022-09" db="EMBL/GenBank/DDBJ databases">
        <authorList>
            <person name="Palmer J.M."/>
        </authorList>
    </citation>
    <scope>NUCLEOTIDE SEQUENCE [LARGE SCALE GENOMIC DNA]</scope>
    <source>
        <strain evidence="12 13">DSM 7382</strain>
    </source>
</reference>
<keyword evidence="10" id="KW-0472">Membrane</keyword>
<keyword evidence="13" id="KW-1185">Reference proteome</keyword>
<comment type="function">
    <text evidence="10">Catalyzes the hydroxylation of L-kynurenine (L-Kyn) to form 3-hydroxy-L-kynurenine (L-3OHKyn). Required for synthesis of quinolinic acid.</text>
</comment>
<accession>A0AAW0GV43</accession>
<evidence type="ECO:0000256" key="8">
    <source>
        <dbReference type="ARBA" id="ARBA00023128"/>
    </source>
</evidence>
<dbReference type="GO" id="GO:0006569">
    <property type="term" value="P:L-tryptophan catabolic process"/>
    <property type="evidence" value="ECO:0007669"/>
    <property type="project" value="UniProtKB-UniRule"/>
</dbReference>
<dbReference type="EMBL" id="JASBNA010000003">
    <property type="protein sequence ID" value="KAK7693354.1"/>
    <property type="molecule type" value="Genomic_DNA"/>
</dbReference>
<evidence type="ECO:0000256" key="2">
    <source>
        <dbReference type="ARBA" id="ARBA00022630"/>
    </source>
</evidence>
<evidence type="ECO:0000256" key="1">
    <source>
        <dbReference type="ARBA" id="ARBA00001974"/>
    </source>
</evidence>
<sequence>MSAPRKAVIVGAGPVGCLTAISLAKMGWAVEIYEGRPDMRLPTSKAAAQQRSINLAISARGITALQAIHPDASDRFLRAAIPMRGRMIHDLTGKQNSQPYDRNGQCINSIDRALLNEDLLEEALAVANIQVFFNHKVLSIDFDSQAMSVRDADAGKDIAVLFDFCVGADGSYSIVRRQLMRVVRMNYHQDYIPHEYLELRMPAGPSAHDGGEPTFLLDPNHLHIWPRHSFMLIALPNQDKTFTCTLFAPTAEFDRLSNPENVVDWFRTNFPDALPLIGEKALLRDFERNPRSPLISIKATPYHYKDRVLLLGDAAHSMVPFYGQGLNCGLEDVRVLDQLLHAQKVDPTFRPSKGAVDDRLAQALQEYTERRHEDLITICDLAMDNYTEMRHSVTTPTYLFRKALDNLLFSLTSQQVTPESFMPELIHDSFPTHWPTGWLPLYTMVTFRPDISYATVKRKARRQDELLNNVGWWSGALTVGITCMAIWRHLRK</sequence>
<keyword evidence="3 10" id="KW-0662">Pyridine nucleotide biosynthesis</keyword>
<keyword evidence="5 10" id="KW-0521">NADP</keyword>
<protein>
    <recommendedName>
        <fullName evidence="10">Kynurenine 3-monooxygenase</fullName>
        <ecNumber evidence="10">1.14.13.9</ecNumber>
    </recommendedName>
    <alternativeName>
        <fullName evidence="10">Biosynthesis of nicotinic acid protein 4</fullName>
    </alternativeName>
    <alternativeName>
        <fullName evidence="10">Kynurenine 3-hydroxylase</fullName>
    </alternativeName>
</protein>
<organism evidence="12 13">
    <name type="scientific">Cerrena zonata</name>
    <dbReference type="NCBI Taxonomy" id="2478898"/>
    <lineage>
        <taxon>Eukaryota</taxon>
        <taxon>Fungi</taxon>
        <taxon>Dikarya</taxon>
        <taxon>Basidiomycota</taxon>
        <taxon>Agaricomycotina</taxon>
        <taxon>Agaricomycetes</taxon>
        <taxon>Polyporales</taxon>
        <taxon>Cerrenaceae</taxon>
        <taxon>Cerrena</taxon>
    </lineage>
</organism>
<keyword evidence="2 10" id="KW-0285">Flavoprotein</keyword>
<dbReference type="PANTHER" id="PTHR46028">
    <property type="entry name" value="KYNURENINE 3-MONOOXYGENASE"/>
    <property type="match status" value="1"/>
</dbReference>
<comment type="similarity">
    <text evidence="10">Belongs to the aromatic-ring hydroxylase family. KMO subfamily.</text>
</comment>
<gene>
    <name evidence="10" type="primary">BNA4</name>
    <name evidence="12" type="ORF">QCA50_002922</name>
</gene>
<evidence type="ECO:0000256" key="5">
    <source>
        <dbReference type="ARBA" id="ARBA00022857"/>
    </source>
</evidence>
<dbReference type="GO" id="GO:0004502">
    <property type="term" value="F:kynurenine 3-monooxygenase activity"/>
    <property type="evidence" value="ECO:0007669"/>
    <property type="project" value="UniProtKB-UniRule"/>
</dbReference>